<dbReference type="Pfam" id="PF00646">
    <property type="entry name" value="F-box"/>
    <property type="match status" value="1"/>
</dbReference>
<evidence type="ECO:0000259" key="2">
    <source>
        <dbReference type="PROSITE" id="PS50181"/>
    </source>
</evidence>
<feature type="domain" description="F-box" evidence="2">
    <location>
        <begin position="3"/>
        <end position="51"/>
    </location>
</feature>
<gene>
    <name evidence="3" type="ORF">CYLTODRAFT_419507</name>
</gene>
<organism evidence="3 4">
    <name type="scientific">Cylindrobasidium torrendii FP15055 ss-10</name>
    <dbReference type="NCBI Taxonomy" id="1314674"/>
    <lineage>
        <taxon>Eukaryota</taxon>
        <taxon>Fungi</taxon>
        <taxon>Dikarya</taxon>
        <taxon>Basidiomycota</taxon>
        <taxon>Agaricomycotina</taxon>
        <taxon>Agaricomycetes</taxon>
        <taxon>Agaricomycetidae</taxon>
        <taxon>Agaricales</taxon>
        <taxon>Marasmiineae</taxon>
        <taxon>Physalacriaceae</taxon>
        <taxon>Cylindrobasidium</taxon>
    </lineage>
</organism>
<dbReference type="InterPro" id="IPR036047">
    <property type="entry name" value="F-box-like_dom_sf"/>
</dbReference>
<dbReference type="SUPFAM" id="SSF81383">
    <property type="entry name" value="F-box domain"/>
    <property type="match status" value="1"/>
</dbReference>
<evidence type="ECO:0000313" key="3">
    <source>
        <dbReference type="EMBL" id="KIY70686.1"/>
    </source>
</evidence>
<dbReference type="PROSITE" id="PS50181">
    <property type="entry name" value="FBOX"/>
    <property type="match status" value="1"/>
</dbReference>
<proteinExistence type="predicted"/>
<dbReference type="EMBL" id="KN880464">
    <property type="protein sequence ID" value="KIY70686.1"/>
    <property type="molecule type" value="Genomic_DNA"/>
</dbReference>
<protein>
    <recommendedName>
        <fullName evidence="2">F-box domain-containing protein</fullName>
    </recommendedName>
</protein>
<keyword evidence="4" id="KW-1185">Reference proteome</keyword>
<feature type="compositionally biased region" description="Acidic residues" evidence="1">
    <location>
        <begin position="446"/>
        <end position="476"/>
    </location>
</feature>
<dbReference type="Proteomes" id="UP000054007">
    <property type="component" value="Unassembled WGS sequence"/>
</dbReference>
<dbReference type="AlphaFoldDB" id="A0A0D7BM80"/>
<dbReference type="OrthoDB" id="3174109at2759"/>
<name>A0A0D7BM80_9AGAR</name>
<evidence type="ECO:0000256" key="1">
    <source>
        <dbReference type="SAM" id="MobiDB-lite"/>
    </source>
</evidence>
<feature type="compositionally biased region" description="Low complexity" evidence="1">
    <location>
        <begin position="435"/>
        <end position="445"/>
    </location>
</feature>
<sequence>MDPSTFSNLPFELVERIIHHQEPARIAISREVCKTWKTVIDNSPVMLYVMTLAKYGLKDNPVALPVSAAERLDLLSAQLNGSWVEMQPGQDTEELNTPSFYLWDFFGNVFAQVTDNNLVLFHQFASPRTNRPRLTWEVPIRMRGPLGDFGMDPSQDLLILARSDVSPPMLALAFRTMSTGHEHPSAKLSELTIPIQAINTSLGVSYHISVCGTFAGFLLNDEDDGNGFGLFIINWKTGELCMDLRPSDNYELISFAFASESQIAVCAIEQEVEEGLGQGIRIYNFLSGQTTVSVADRDSIDLFLKFPGGLRDIYNCVIRSDPTPAWPGPGDTFTQFYDDPDELVYTILIRSMGMQDLTLVVRRATLLEHLGREEWDVPWSDWGERGASSVEISDTDSYWTCRTFGSLMVVADVETEVLTLYDFNQKRAKLFLESSTSRSESAGESEGTEDDEGEGATEDESDRESEPESGENDDSFELTVNLPYRERVFPILSGGQDALIGLDCILIVDDEDEGQFRVLSL</sequence>
<evidence type="ECO:0000313" key="4">
    <source>
        <dbReference type="Proteomes" id="UP000054007"/>
    </source>
</evidence>
<reference evidence="3 4" key="1">
    <citation type="journal article" date="2015" name="Fungal Genet. Biol.">
        <title>Evolution of novel wood decay mechanisms in Agaricales revealed by the genome sequences of Fistulina hepatica and Cylindrobasidium torrendii.</title>
        <authorList>
            <person name="Floudas D."/>
            <person name="Held B.W."/>
            <person name="Riley R."/>
            <person name="Nagy L.G."/>
            <person name="Koehler G."/>
            <person name="Ransdell A.S."/>
            <person name="Younus H."/>
            <person name="Chow J."/>
            <person name="Chiniquy J."/>
            <person name="Lipzen A."/>
            <person name="Tritt A."/>
            <person name="Sun H."/>
            <person name="Haridas S."/>
            <person name="LaButti K."/>
            <person name="Ohm R.A."/>
            <person name="Kues U."/>
            <person name="Blanchette R.A."/>
            <person name="Grigoriev I.V."/>
            <person name="Minto R.E."/>
            <person name="Hibbett D.S."/>
        </authorList>
    </citation>
    <scope>NUCLEOTIDE SEQUENCE [LARGE SCALE GENOMIC DNA]</scope>
    <source>
        <strain evidence="3 4">FP15055 ss-10</strain>
    </source>
</reference>
<feature type="region of interest" description="Disordered" evidence="1">
    <location>
        <begin position="435"/>
        <end position="476"/>
    </location>
</feature>
<accession>A0A0D7BM80</accession>
<dbReference type="STRING" id="1314674.A0A0D7BM80"/>
<dbReference type="InterPro" id="IPR001810">
    <property type="entry name" value="F-box_dom"/>
</dbReference>